<dbReference type="RefSeq" id="WP_085498154.1">
    <property type="nucleotide sequence ID" value="NZ_FXAZ01000008.1"/>
</dbReference>
<dbReference type="Proteomes" id="UP000193834">
    <property type="component" value="Unassembled WGS sequence"/>
</dbReference>
<dbReference type="InterPro" id="IPR000182">
    <property type="entry name" value="GNAT_dom"/>
</dbReference>
<organism evidence="4 5">
    <name type="scientific">Paenibacillus aquistagni</name>
    <dbReference type="NCBI Taxonomy" id="1852522"/>
    <lineage>
        <taxon>Bacteria</taxon>
        <taxon>Bacillati</taxon>
        <taxon>Bacillota</taxon>
        <taxon>Bacilli</taxon>
        <taxon>Bacillales</taxon>
        <taxon>Paenibacillaceae</taxon>
        <taxon>Paenibacillus</taxon>
    </lineage>
</organism>
<dbReference type="SUPFAM" id="SSF55729">
    <property type="entry name" value="Acyl-CoA N-acyltransferases (Nat)"/>
    <property type="match status" value="1"/>
</dbReference>
<dbReference type="EMBL" id="FXAZ01000008">
    <property type="protein sequence ID" value="SMG57499.1"/>
    <property type="molecule type" value="Genomic_DNA"/>
</dbReference>
<dbReference type="PANTHER" id="PTHR43800:SF1">
    <property type="entry name" value="PEPTIDYL-LYSINE N-ACETYLTRANSFERASE YJAB"/>
    <property type="match status" value="1"/>
</dbReference>
<evidence type="ECO:0000313" key="5">
    <source>
        <dbReference type="Proteomes" id="UP000193834"/>
    </source>
</evidence>
<dbReference type="GO" id="GO:0016747">
    <property type="term" value="F:acyltransferase activity, transferring groups other than amino-acyl groups"/>
    <property type="evidence" value="ECO:0007669"/>
    <property type="project" value="InterPro"/>
</dbReference>
<name>A0A1X7LWK1_9BACL</name>
<keyword evidence="5" id="KW-1185">Reference proteome</keyword>
<dbReference type="CDD" id="cd04301">
    <property type="entry name" value="NAT_SF"/>
    <property type="match status" value="1"/>
</dbReference>
<evidence type="ECO:0000256" key="2">
    <source>
        <dbReference type="ARBA" id="ARBA00023315"/>
    </source>
</evidence>
<feature type="domain" description="N-acetyltransferase" evidence="3">
    <location>
        <begin position="1"/>
        <end position="139"/>
    </location>
</feature>
<proteinExistence type="predicted"/>
<dbReference type="STRING" id="1852522.SAMN06295960_4441"/>
<dbReference type="InterPro" id="IPR016181">
    <property type="entry name" value="Acyl_CoA_acyltransferase"/>
</dbReference>
<evidence type="ECO:0000259" key="3">
    <source>
        <dbReference type="PROSITE" id="PS51186"/>
    </source>
</evidence>
<keyword evidence="1 4" id="KW-0808">Transferase</keyword>
<dbReference type="Pfam" id="PF13673">
    <property type="entry name" value="Acetyltransf_10"/>
    <property type="match status" value="1"/>
</dbReference>
<keyword evidence="2" id="KW-0012">Acyltransferase</keyword>
<dbReference type="NCBIfam" id="NF007853">
    <property type="entry name" value="PRK10562.1"/>
    <property type="match status" value="1"/>
</dbReference>
<gene>
    <name evidence="4" type="ORF">SAMN06295960_4441</name>
</gene>
<dbReference type="PANTHER" id="PTHR43800">
    <property type="entry name" value="PEPTIDYL-LYSINE N-ACETYLTRANSFERASE YJAB"/>
    <property type="match status" value="1"/>
</dbReference>
<evidence type="ECO:0000313" key="4">
    <source>
        <dbReference type="EMBL" id="SMG57499.1"/>
    </source>
</evidence>
<dbReference type="PROSITE" id="PS51186">
    <property type="entry name" value="GNAT"/>
    <property type="match status" value="1"/>
</dbReference>
<accession>A0A1X7LWK1</accession>
<dbReference type="AlphaFoldDB" id="A0A1X7LWK1"/>
<evidence type="ECO:0000256" key="1">
    <source>
        <dbReference type="ARBA" id="ARBA00022679"/>
    </source>
</evidence>
<dbReference type="Gene3D" id="3.40.630.30">
    <property type="match status" value="1"/>
</dbReference>
<protein>
    <submittedName>
        <fullName evidence="4">Putative acetyltransferase</fullName>
    </submittedName>
</protein>
<dbReference type="OrthoDB" id="9789605at2"/>
<reference evidence="4 5" key="1">
    <citation type="submission" date="2017-04" db="EMBL/GenBank/DDBJ databases">
        <authorList>
            <person name="Afonso C.L."/>
            <person name="Miller P.J."/>
            <person name="Scott M.A."/>
            <person name="Spackman E."/>
            <person name="Goraichik I."/>
            <person name="Dimitrov K.M."/>
            <person name="Suarez D.L."/>
            <person name="Swayne D.E."/>
        </authorList>
    </citation>
    <scope>NUCLEOTIDE SEQUENCE [LARGE SCALE GENOMIC DNA]</scope>
    <source>
        <strain evidence="4 5">11</strain>
    </source>
</reference>
<sequence>MIREKEARDTPIIMDIWLRANIQAHPFLTESYWQDNQSIVEQHYLPIADTLVAEIEGRIAGFISIIENSFIGALFIDPKEQGKGLGASLIQAAKERYSCLELGVYAENERAVSFYARCGFAIKSKQPNEDSGHMEYTMIWSPDSEG</sequence>